<dbReference type="Proteomes" id="UP000613740">
    <property type="component" value="Unassembled WGS sequence"/>
</dbReference>
<feature type="region of interest" description="Disordered" evidence="1">
    <location>
        <begin position="1"/>
        <end position="47"/>
    </location>
</feature>
<sequence>MVRYLEGAPSSDWAVRHRPPPLRRRPPPSRGRLDESPPVAPGRHNLTQLVNPPQLQLVCPQIIDTASGYPKDDPSCTLPRVVVGQGAEAEHLRNLYRLLSGDIVNATLDVAADGTIALSQLQSIKKGSQKCPVSAETDGDRLVLYLLDFSSCPGAGMAPPAALTPEAAKSLLVAHNASGATSNLQAYQETCSYRRRPLYSSNVVVVGPVPVPCTGALSHHRPRTDLVGLSGAAANALRMNSTHTGWWDLSRTCTPAEMGAIERAAEAFAQQVNVRLGRHPGFVDASTLLPPVSAAAAAPPRPPHVLMHELLHVQGLSHAAYGALEAGDPTDVMGTFGGAGTGLLCPNAPNMYLIGWAKPINPPGTPPFRIEITGAWGNLTANNFTTTNWLRDLVIPAQGTRDDNMIVVNVGVKENSPGAKKAAGAQSYFFSYRIKNNTANGYDSGLTSDFHKKVLVHNYNGIQSARVLGFKSNLLDWGPNFQRTGNAWISPFLALDADGLGGGVRLEVKSTTNTQAVVDICRITENGKEQWCSDGLDNDCDGLFDAEDPDCA</sequence>
<dbReference type="AlphaFoldDB" id="A0A835WLZ0"/>
<dbReference type="OrthoDB" id="550723at2759"/>
<evidence type="ECO:0000256" key="1">
    <source>
        <dbReference type="SAM" id="MobiDB-lite"/>
    </source>
</evidence>
<reference evidence="3" key="1">
    <citation type="journal article" date="2020" name="bioRxiv">
        <title>Comparative genomics of Chlamydomonas.</title>
        <authorList>
            <person name="Craig R.J."/>
            <person name="Hasan A.R."/>
            <person name="Ness R.W."/>
            <person name="Keightley P.D."/>
        </authorList>
    </citation>
    <scope>NUCLEOTIDE SEQUENCE</scope>
    <source>
        <strain evidence="3">CCAP 11/173</strain>
    </source>
</reference>
<evidence type="ECO:0000259" key="2">
    <source>
        <dbReference type="Pfam" id="PF05548"/>
    </source>
</evidence>
<evidence type="ECO:0000313" key="4">
    <source>
        <dbReference type="Proteomes" id="UP000613740"/>
    </source>
</evidence>
<accession>A0A835WLZ0</accession>
<gene>
    <name evidence="3" type="ORF">HYH02_005398</name>
</gene>
<feature type="domain" description="Peptidase M11 gametolysin" evidence="2">
    <location>
        <begin position="141"/>
        <end position="462"/>
    </location>
</feature>
<comment type="caution">
    <text evidence="3">The sequence shown here is derived from an EMBL/GenBank/DDBJ whole genome shotgun (WGS) entry which is preliminary data.</text>
</comment>
<keyword evidence="4" id="KW-1185">Reference proteome</keyword>
<protein>
    <recommendedName>
        <fullName evidence="2">Peptidase M11 gametolysin domain-containing protein</fullName>
    </recommendedName>
</protein>
<organism evidence="3 4">
    <name type="scientific">Chlamydomonas schloesseri</name>
    <dbReference type="NCBI Taxonomy" id="2026947"/>
    <lineage>
        <taxon>Eukaryota</taxon>
        <taxon>Viridiplantae</taxon>
        <taxon>Chlorophyta</taxon>
        <taxon>core chlorophytes</taxon>
        <taxon>Chlorophyceae</taxon>
        <taxon>CS clade</taxon>
        <taxon>Chlamydomonadales</taxon>
        <taxon>Chlamydomonadaceae</taxon>
        <taxon>Chlamydomonas</taxon>
    </lineage>
</organism>
<name>A0A835WLZ0_9CHLO</name>
<dbReference type="Pfam" id="PF05548">
    <property type="entry name" value="Peptidase_M11"/>
    <property type="match status" value="1"/>
</dbReference>
<feature type="compositionally biased region" description="Basic residues" evidence="1">
    <location>
        <begin position="16"/>
        <end position="27"/>
    </location>
</feature>
<proteinExistence type="predicted"/>
<dbReference type="InterPro" id="IPR008752">
    <property type="entry name" value="Peptidase_M11"/>
</dbReference>
<dbReference type="EMBL" id="JAEHOD010000013">
    <property type="protein sequence ID" value="KAG2449876.1"/>
    <property type="molecule type" value="Genomic_DNA"/>
</dbReference>
<evidence type="ECO:0000313" key="3">
    <source>
        <dbReference type="EMBL" id="KAG2449876.1"/>
    </source>
</evidence>